<evidence type="ECO:0000313" key="2">
    <source>
        <dbReference type="EMBL" id="HAE0896738.1"/>
    </source>
</evidence>
<dbReference type="RefSeq" id="WP_003841703.1">
    <property type="nucleotide sequence ID" value="NZ_CP032194.1"/>
</dbReference>
<evidence type="ECO:0000313" key="4">
    <source>
        <dbReference type="EMBL" id="HAE1182678.1"/>
    </source>
</evidence>
<evidence type="ECO:0000313" key="3">
    <source>
        <dbReference type="EMBL" id="HAE1051807.1"/>
    </source>
</evidence>
<name>A0A401AUZ3_SALSE</name>
<dbReference type="EMBL" id="AALHUE010000029">
    <property type="protein sequence ID" value="ECZ7738142.1"/>
    <property type="molecule type" value="Genomic_DNA"/>
</dbReference>
<gene>
    <name evidence="1" type="ORF">AL785_23485</name>
    <name evidence="3" type="ORF">G2781_23655</name>
    <name evidence="4" type="ORF">G2786_14895</name>
    <name evidence="2" type="ORF">G2901_23850</name>
</gene>
<reference evidence="4" key="1">
    <citation type="journal article" date="2018" name="Genome Biol.">
        <title>SKESA: strategic k-mer extension for scrupulous assemblies.</title>
        <authorList>
            <person name="Souvorov A."/>
            <person name="Agarwala R."/>
            <person name="Lipman D.J."/>
        </authorList>
    </citation>
    <scope>NUCLEOTIDE SEQUENCE</scope>
    <source>
        <strain evidence="4">Salmonella enterica</strain>
    </source>
</reference>
<reference evidence="1" key="2">
    <citation type="submission" date="2018-07" db="EMBL/GenBank/DDBJ databases">
        <authorList>
            <consortium name="GenomeTrakr network: Whole genome sequencing for foodborne pathogen traceback"/>
        </authorList>
    </citation>
    <scope>NUCLEOTIDE SEQUENCE</scope>
    <source>
        <strain evidence="1">FDA00004442</strain>
    </source>
</reference>
<organism evidence="4">
    <name type="scientific">Salmonella senftenberg</name>
    <dbReference type="NCBI Taxonomy" id="28150"/>
    <lineage>
        <taxon>Bacteria</taxon>
        <taxon>Pseudomonadati</taxon>
        <taxon>Pseudomonadota</taxon>
        <taxon>Gammaproteobacteria</taxon>
        <taxon>Enterobacterales</taxon>
        <taxon>Enterobacteriaceae</taxon>
        <taxon>Salmonella</taxon>
    </lineage>
</organism>
<protein>
    <submittedName>
        <fullName evidence="4">Uncharacterized protein</fullName>
    </submittedName>
</protein>
<comment type="caution">
    <text evidence="4">The sequence shown here is derived from an EMBL/GenBank/DDBJ whole genome shotgun (WGS) entry which is preliminary data.</text>
</comment>
<dbReference type="EMBL" id="DAAQWR010000009">
    <property type="protein sequence ID" value="HAE1182678.1"/>
    <property type="molecule type" value="Genomic_DNA"/>
</dbReference>
<proteinExistence type="predicted"/>
<dbReference type="AlphaFoldDB" id="A0A401AUZ3"/>
<reference evidence="4" key="3">
    <citation type="submission" date="2019-04" db="EMBL/GenBank/DDBJ databases">
        <authorList>
            <consortium name="NCBI Pathogen Detection Project"/>
        </authorList>
    </citation>
    <scope>NUCLEOTIDE SEQUENCE</scope>
    <source>
        <strain evidence="4">Salmonella enterica</strain>
    </source>
</reference>
<sequence>MKFYLSKVQLLHIGMPGDYEPEAGDPNVRFTVYGEHGESITNHIYIKDAKSRTLVDLEKEVNQYLNGLYSASVK</sequence>
<accession>A0A401AUZ3</accession>
<dbReference type="EMBL" id="DAAQUH010000036">
    <property type="protein sequence ID" value="HAE0896738.1"/>
    <property type="molecule type" value="Genomic_DNA"/>
</dbReference>
<dbReference type="EMBL" id="DAAQVP010000027">
    <property type="protein sequence ID" value="HAE1051807.1"/>
    <property type="molecule type" value="Genomic_DNA"/>
</dbReference>
<evidence type="ECO:0000313" key="1">
    <source>
        <dbReference type="EMBL" id="ECZ7738142.1"/>
    </source>
</evidence>